<evidence type="ECO:0000313" key="1">
    <source>
        <dbReference type="EMBL" id="CAC5393840.1"/>
    </source>
</evidence>
<accession>A0A6J8CG23</accession>
<reference evidence="1 2" key="1">
    <citation type="submission" date="2020-06" db="EMBL/GenBank/DDBJ databases">
        <authorList>
            <person name="Li R."/>
            <person name="Bekaert M."/>
        </authorList>
    </citation>
    <scope>NUCLEOTIDE SEQUENCE [LARGE SCALE GENOMIC DNA]</scope>
    <source>
        <strain evidence="2">wild</strain>
    </source>
</reference>
<evidence type="ECO:0000313" key="2">
    <source>
        <dbReference type="Proteomes" id="UP000507470"/>
    </source>
</evidence>
<keyword evidence="2" id="KW-1185">Reference proteome</keyword>
<sequence>MFDQPYKFTKATLDETKAGSVQSTKDEVEKHLSETHSDERQWEHLGNCEKIENVPEPEISMNVKEQSWKEVVDVVKKDTHVQAIWVLKALEMTVTCSRMDFKPMKSRPLIIRNGKSTHQVELKVQGEVIPSIIDNPIKCLGKGFEDSLSDKNNIGRIEQHVSQGNEEHRHGKK</sequence>
<proteinExistence type="predicted"/>
<gene>
    <name evidence="1" type="ORF">MCOR_28656</name>
</gene>
<name>A0A6J8CG23_MYTCO</name>
<organism evidence="1 2">
    <name type="scientific">Mytilus coruscus</name>
    <name type="common">Sea mussel</name>
    <dbReference type="NCBI Taxonomy" id="42192"/>
    <lineage>
        <taxon>Eukaryota</taxon>
        <taxon>Metazoa</taxon>
        <taxon>Spiralia</taxon>
        <taxon>Lophotrochozoa</taxon>
        <taxon>Mollusca</taxon>
        <taxon>Bivalvia</taxon>
        <taxon>Autobranchia</taxon>
        <taxon>Pteriomorphia</taxon>
        <taxon>Mytilida</taxon>
        <taxon>Mytiloidea</taxon>
        <taxon>Mytilidae</taxon>
        <taxon>Mytilinae</taxon>
        <taxon>Mytilus</taxon>
    </lineage>
</organism>
<dbReference type="EMBL" id="CACVKT020005222">
    <property type="protein sequence ID" value="CAC5393840.1"/>
    <property type="molecule type" value="Genomic_DNA"/>
</dbReference>
<dbReference type="Proteomes" id="UP000507470">
    <property type="component" value="Unassembled WGS sequence"/>
</dbReference>
<dbReference type="AlphaFoldDB" id="A0A6J8CG23"/>
<dbReference type="OrthoDB" id="10555556at2759"/>
<protein>
    <submittedName>
        <fullName evidence="1">Uncharacterized protein</fullName>
    </submittedName>
</protein>